<dbReference type="InterPro" id="IPR018108">
    <property type="entry name" value="MCP_transmembrane"/>
</dbReference>
<dbReference type="InterPro" id="IPR023395">
    <property type="entry name" value="MCP_dom_sf"/>
</dbReference>
<evidence type="ECO:0000256" key="3">
    <source>
        <dbReference type="ARBA" id="ARBA00022448"/>
    </source>
</evidence>
<comment type="similarity">
    <text evidence="2 9">Belongs to the mitochondrial carrier (TC 2.A.29) family.</text>
</comment>
<keyword evidence="3 9" id="KW-0813">Transport</keyword>
<evidence type="ECO:0000256" key="8">
    <source>
        <dbReference type="PROSITE-ProRule" id="PRU00282"/>
    </source>
</evidence>
<name>A0A4W2GW51_BOBOX</name>
<keyword evidence="7 8" id="KW-0472">Membrane</keyword>
<dbReference type="GO" id="GO:0016020">
    <property type="term" value="C:membrane"/>
    <property type="evidence" value="ECO:0007669"/>
    <property type="project" value="UniProtKB-SubCell"/>
</dbReference>
<comment type="subcellular location">
    <subcellularLocation>
        <location evidence="1">Membrane</location>
        <topology evidence="1">Multi-pass membrane protein</topology>
    </subcellularLocation>
</comment>
<reference evidence="10 11" key="1">
    <citation type="submission" date="2018-11" db="EMBL/GenBank/DDBJ databases">
        <title>Haplotype-resolved cattle genomes.</title>
        <authorList>
            <person name="Low W.Y."/>
            <person name="Tearle R."/>
            <person name="Bickhart D.M."/>
            <person name="Rosen B.D."/>
            <person name="Koren S."/>
            <person name="Rhie A."/>
            <person name="Hiendleder S."/>
            <person name="Phillippy A.M."/>
            <person name="Smith T.P.L."/>
            <person name="Williams J.L."/>
        </authorList>
    </citation>
    <scope>NUCLEOTIDE SEQUENCE [LARGE SCALE GENOMIC DNA]</scope>
</reference>
<evidence type="ECO:0000256" key="2">
    <source>
        <dbReference type="ARBA" id="ARBA00006375"/>
    </source>
</evidence>
<dbReference type="Gene3D" id="1.50.40.10">
    <property type="entry name" value="Mitochondrial carrier domain"/>
    <property type="match status" value="1"/>
</dbReference>
<evidence type="ECO:0000256" key="6">
    <source>
        <dbReference type="ARBA" id="ARBA00022989"/>
    </source>
</evidence>
<dbReference type="PANTHER" id="PTHR45618">
    <property type="entry name" value="MITOCHONDRIAL DICARBOXYLATE CARRIER-RELATED"/>
    <property type="match status" value="1"/>
</dbReference>
<evidence type="ECO:0000313" key="11">
    <source>
        <dbReference type="Proteomes" id="UP000429181"/>
    </source>
</evidence>
<dbReference type="PROSITE" id="PS50920">
    <property type="entry name" value="SOLCAR"/>
    <property type="match status" value="1"/>
</dbReference>
<evidence type="ECO:0000256" key="5">
    <source>
        <dbReference type="ARBA" id="ARBA00022737"/>
    </source>
</evidence>
<feature type="repeat" description="Solcar" evidence="8">
    <location>
        <begin position="7"/>
        <end position="100"/>
    </location>
</feature>
<dbReference type="Pfam" id="PF00153">
    <property type="entry name" value="Mito_carr"/>
    <property type="match status" value="1"/>
</dbReference>
<organism evidence="10 11">
    <name type="scientific">Bos indicus x Bos taurus</name>
    <name type="common">Hybrid cattle</name>
    <dbReference type="NCBI Taxonomy" id="30522"/>
    <lineage>
        <taxon>Eukaryota</taxon>
        <taxon>Metazoa</taxon>
        <taxon>Chordata</taxon>
        <taxon>Craniata</taxon>
        <taxon>Vertebrata</taxon>
        <taxon>Euteleostomi</taxon>
        <taxon>Mammalia</taxon>
        <taxon>Eutheria</taxon>
        <taxon>Laurasiatheria</taxon>
        <taxon>Artiodactyla</taxon>
        <taxon>Ruminantia</taxon>
        <taxon>Pecora</taxon>
        <taxon>Bovidae</taxon>
        <taxon>Bovinae</taxon>
        <taxon>Bos</taxon>
    </lineage>
</organism>
<dbReference type="Ensembl" id="ENSBIXT00005038337.1">
    <property type="protein sequence ID" value="ENSBIXP00005023489.1"/>
    <property type="gene ID" value="ENSBIXG00005026220.1"/>
</dbReference>
<dbReference type="SUPFAM" id="SSF103506">
    <property type="entry name" value="Mitochondrial carrier"/>
    <property type="match status" value="1"/>
</dbReference>
<evidence type="ECO:0000313" key="10">
    <source>
        <dbReference type="Ensembl" id="ENSBIXP00005023489.1"/>
    </source>
</evidence>
<accession>A0A4W2GW51</accession>
<evidence type="ECO:0000256" key="4">
    <source>
        <dbReference type="ARBA" id="ARBA00022692"/>
    </source>
</evidence>
<keyword evidence="5" id="KW-0677">Repeat</keyword>
<sequence length="105" mass="11784">HADKNVMSALKPLVYGGLASIKVERSTFPIDLTKTRLQIQGQKNDANFKEIRYGGMLHALVRIGREEGLKALYSGIQQVRTGLAQIPVSWHRTLCTKRLTVTSRH</sequence>
<protein>
    <submittedName>
        <fullName evidence="10">Uncharacterized protein</fullName>
    </submittedName>
</protein>
<dbReference type="GeneTree" id="ENSGT00940000158961"/>
<dbReference type="Proteomes" id="UP000429181">
    <property type="component" value="Chromosome 4"/>
</dbReference>
<evidence type="ECO:0000256" key="7">
    <source>
        <dbReference type="ARBA" id="ARBA00023136"/>
    </source>
</evidence>
<keyword evidence="4 8" id="KW-0812">Transmembrane</keyword>
<evidence type="ECO:0000256" key="9">
    <source>
        <dbReference type="RuleBase" id="RU000488"/>
    </source>
</evidence>
<proteinExistence type="inferred from homology"/>
<keyword evidence="6" id="KW-1133">Transmembrane helix</keyword>
<dbReference type="AlphaFoldDB" id="A0A4W2GW51"/>
<dbReference type="InterPro" id="IPR050391">
    <property type="entry name" value="Mito_Metabolite_Transporter"/>
</dbReference>
<reference evidence="10" key="2">
    <citation type="submission" date="2025-08" db="UniProtKB">
        <authorList>
            <consortium name="Ensembl"/>
        </authorList>
    </citation>
    <scope>IDENTIFICATION</scope>
</reference>
<evidence type="ECO:0000256" key="1">
    <source>
        <dbReference type="ARBA" id="ARBA00004141"/>
    </source>
</evidence>